<dbReference type="Pfam" id="PF02355">
    <property type="entry name" value="SecD_SecF_C"/>
    <property type="match status" value="1"/>
</dbReference>
<dbReference type="InterPro" id="IPR022646">
    <property type="entry name" value="SecD/SecF_CS"/>
</dbReference>
<proteinExistence type="inferred from homology"/>
<reference evidence="14 15" key="1">
    <citation type="submission" date="2015-12" db="EMBL/GenBank/DDBJ databases">
        <title>Genome sequence of Tistrella mobilis MCCC 1A02139.</title>
        <authorList>
            <person name="Lu L."/>
            <person name="Lai Q."/>
            <person name="Shao Z."/>
            <person name="Qian P."/>
        </authorList>
    </citation>
    <scope>NUCLEOTIDE SEQUENCE [LARGE SCALE GENOMIC DNA]</scope>
    <source>
        <strain evidence="14 15">MCCC 1A02139</strain>
    </source>
</reference>
<dbReference type="Pfam" id="PF07549">
    <property type="entry name" value="Sec_GG"/>
    <property type="match status" value="1"/>
</dbReference>
<comment type="subunit">
    <text evidence="12">Forms a complex with SecD. Part of the essential Sec protein translocation apparatus which comprises SecA, SecYEG and auxiliary proteins SecDF-YajC and YidC.</text>
</comment>
<gene>
    <name evidence="12" type="primary">secF</name>
    <name evidence="14" type="ORF">AUP44_19295</name>
</gene>
<feature type="transmembrane region" description="Helical" evidence="12">
    <location>
        <begin position="269"/>
        <end position="296"/>
    </location>
</feature>
<dbReference type="FunFam" id="1.20.1640.10:FF:000024">
    <property type="entry name" value="Multifunctional fusion protein"/>
    <property type="match status" value="1"/>
</dbReference>
<keyword evidence="2 12" id="KW-0813">Transport</keyword>
<evidence type="ECO:0000256" key="11">
    <source>
        <dbReference type="ARBA" id="ARBA00061053"/>
    </source>
</evidence>
<evidence type="ECO:0000256" key="9">
    <source>
        <dbReference type="ARBA" id="ARBA00059018"/>
    </source>
</evidence>
<dbReference type="GeneID" id="97242018"/>
<evidence type="ECO:0000256" key="6">
    <source>
        <dbReference type="ARBA" id="ARBA00022989"/>
    </source>
</evidence>
<keyword evidence="8 12" id="KW-0472">Membrane</keyword>
<keyword evidence="3 12" id="KW-1003">Cell membrane</keyword>
<dbReference type="GO" id="GO:0005886">
    <property type="term" value="C:plasma membrane"/>
    <property type="evidence" value="ECO:0007669"/>
    <property type="project" value="UniProtKB-SubCell"/>
</dbReference>
<dbReference type="GO" id="GO:0065002">
    <property type="term" value="P:intracellular protein transmembrane transport"/>
    <property type="evidence" value="ECO:0007669"/>
    <property type="project" value="UniProtKB-UniRule"/>
</dbReference>
<comment type="similarity">
    <text evidence="10">In the C-terminal section; belongs to the SecD/SecF family. SecF subfamily.</text>
</comment>
<keyword evidence="5 12" id="KW-0653">Protein transport</keyword>
<dbReference type="RefSeq" id="WP_062761319.1">
    <property type="nucleotide sequence ID" value="NZ_CP121027.1"/>
</dbReference>
<comment type="subcellular location">
    <subcellularLocation>
        <location evidence="1 12">Cell membrane</location>
        <topology evidence="1 12">Multi-pass membrane protein</topology>
    </subcellularLocation>
</comment>
<dbReference type="InterPro" id="IPR048634">
    <property type="entry name" value="SecD_SecF_C"/>
</dbReference>
<dbReference type="NCBIfam" id="TIGR00916">
    <property type="entry name" value="2A0604s01"/>
    <property type="match status" value="1"/>
</dbReference>
<dbReference type="Proteomes" id="UP000075787">
    <property type="component" value="Unassembled WGS sequence"/>
</dbReference>
<feature type="transmembrane region" description="Helical" evidence="12">
    <location>
        <begin position="167"/>
        <end position="188"/>
    </location>
</feature>
<dbReference type="InterPro" id="IPR022645">
    <property type="entry name" value="SecD/SecF_bac"/>
</dbReference>
<name>A0A162LZH7_9PROT</name>
<evidence type="ECO:0000256" key="5">
    <source>
        <dbReference type="ARBA" id="ARBA00022927"/>
    </source>
</evidence>
<evidence type="ECO:0000259" key="13">
    <source>
        <dbReference type="Pfam" id="PF02355"/>
    </source>
</evidence>
<evidence type="ECO:0000256" key="4">
    <source>
        <dbReference type="ARBA" id="ARBA00022692"/>
    </source>
</evidence>
<comment type="caution">
    <text evidence="14">The sequence shown here is derived from an EMBL/GenBank/DDBJ whole genome shotgun (WGS) entry which is preliminary data.</text>
</comment>
<dbReference type="PANTHER" id="PTHR30081:SF8">
    <property type="entry name" value="PROTEIN TRANSLOCASE SUBUNIT SECF"/>
    <property type="match status" value="1"/>
</dbReference>
<dbReference type="PANTHER" id="PTHR30081">
    <property type="entry name" value="PROTEIN-EXPORT MEMBRANE PROTEIN SEC"/>
    <property type="match status" value="1"/>
</dbReference>
<evidence type="ECO:0000256" key="12">
    <source>
        <dbReference type="HAMAP-Rule" id="MF_01464"/>
    </source>
</evidence>
<dbReference type="HAMAP" id="MF_01464_B">
    <property type="entry name" value="SecF_B"/>
    <property type="match status" value="1"/>
</dbReference>
<evidence type="ECO:0000313" key="14">
    <source>
        <dbReference type="EMBL" id="KYO57640.1"/>
    </source>
</evidence>
<dbReference type="InterPro" id="IPR022813">
    <property type="entry name" value="SecD/SecF_arch_bac"/>
</dbReference>
<dbReference type="InterPro" id="IPR005665">
    <property type="entry name" value="SecF_bac"/>
</dbReference>
<comment type="function">
    <text evidence="9 12">Part of the Sec protein translocase complex. Interacts with the SecYEG preprotein conducting channel. SecDF uses the proton motive force (PMF) to complete protein translocation after the ATP-dependent function of SecA.</text>
</comment>
<dbReference type="InterPro" id="IPR055344">
    <property type="entry name" value="SecD_SecF_C_bact"/>
</dbReference>
<dbReference type="GO" id="GO:0043952">
    <property type="term" value="P:protein transport by the Sec complex"/>
    <property type="evidence" value="ECO:0007669"/>
    <property type="project" value="UniProtKB-UniRule"/>
</dbReference>
<evidence type="ECO:0000256" key="7">
    <source>
        <dbReference type="ARBA" id="ARBA00023010"/>
    </source>
</evidence>
<organism evidence="14 15">
    <name type="scientific">Tistrella mobilis</name>
    <dbReference type="NCBI Taxonomy" id="171437"/>
    <lineage>
        <taxon>Bacteria</taxon>
        <taxon>Pseudomonadati</taxon>
        <taxon>Pseudomonadota</taxon>
        <taxon>Alphaproteobacteria</taxon>
        <taxon>Geminicoccales</taxon>
        <taxon>Geminicoccaceae</taxon>
        <taxon>Tistrella</taxon>
    </lineage>
</organism>
<dbReference type="AlphaFoldDB" id="A0A162LZH7"/>
<dbReference type="Gene3D" id="1.20.1640.10">
    <property type="entry name" value="Multidrug efflux transporter AcrB transmembrane domain"/>
    <property type="match status" value="1"/>
</dbReference>
<protein>
    <recommendedName>
        <fullName evidence="12">Protein-export membrane protein SecF</fullName>
    </recommendedName>
</protein>
<evidence type="ECO:0000313" key="15">
    <source>
        <dbReference type="Proteomes" id="UP000075787"/>
    </source>
</evidence>
<evidence type="ECO:0000256" key="3">
    <source>
        <dbReference type="ARBA" id="ARBA00022475"/>
    </source>
</evidence>
<feature type="transmembrane region" description="Helical" evidence="12">
    <location>
        <begin position="245"/>
        <end position="263"/>
    </location>
</feature>
<evidence type="ECO:0000256" key="1">
    <source>
        <dbReference type="ARBA" id="ARBA00004651"/>
    </source>
</evidence>
<comment type="similarity">
    <text evidence="12">Belongs to the SecD/SecF family. SecF subfamily.</text>
</comment>
<feature type="domain" description="Protein export membrane protein SecD/SecF C-terminal" evidence="13">
    <location>
        <begin position="114"/>
        <end position="297"/>
    </location>
</feature>
<dbReference type="GO" id="GO:0006605">
    <property type="term" value="P:protein targeting"/>
    <property type="evidence" value="ECO:0007669"/>
    <property type="project" value="UniProtKB-UniRule"/>
</dbReference>
<evidence type="ECO:0000256" key="2">
    <source>
        <dbReference type="ARBA" id="ARBA00022448"/>
    </source>
</evidence>
<keyword evidence="4 12" id="KW-0812">Transmembrane</keyword>
<dbReference type="EMBL" id="LPZR01000010">
    <property type="protein sequence ID" value="KYO57640.1"/>
    <property type="molecule type" value="Genomic_DNA"/>
</dbReference>
<dbReference type="NCBIfam" id="TIGR00966">
    <property type="entry name" value="transloc_SecF"/>
    <property type="match status" value="1"/>
</dbReference>
<feature type="transmembrane region" description="Helical" evidence="12">
    <location>
        <begin position="20"/>
        <end position="38"/>
    </location>
</feature>
<evidence type="ECO:0000256" key="10">
    <source>
        <dbReference type="ARBA" id="ARBA00060856"/>
    </source>
</evidence>
<comment type="similarity">
    <text evidence="11">In the N-terminal section; belongs to the SecD/SecF family. SecD subfamily.</text>
</comment>
<dbReference type="OrthoDB" id="9774769at2"/>
<dbReference type="PRINTS" id="PR01755">
    <property type="entry name" value="SECFTRNLCASE"/>
</dbReference>
<dbReference type="GO" id="GO:0015450">
    <property type="term" value="F:protein-transporting ATPase activity"/>
    <property type="evidence" value="ECO:0007669"/>
    <property type="project" value="InterPro"/>
</dbReference>
<dbReference type="SUPFAM" id="SSF82866">
    <property type="entry name" value="Multidrug efflux transporter AcrB transmembrane domain"/>
    <property type="match status" value="1"/>
</dbReference>
<evidence type="ECO:0000256" key="8">
    <source>
        <dbReference type="ARBA" id="ARBA00023136"/>
    </source>
</evidence>
<sequence length="322" mass="34800">MFKFSLHPGKTNIDFLRYRIAALVFTALLTVATIGLVVGKGLNFGIDFTGGVLVEVETSGPADLGAMREALGDGSFGDVSLQNFGADNAVLIRLGQDAGEGDAQGRMVEALRQTLSEKVDPNIQIQRAEFVGPKVGQELIEGAVIAFVVAIAAMMIYVWFRFEWQFGVGAVAALFHDVIMTIGMYAVTGYEFNLTSVAAVLTIIGYSLNDTVVIFDRVRENLRKYRDMTILELLNRALNDTLSRTIMTGFTTLIALFALYFVAGSALAGFTFAMIAGVFIGTYSTIFIAVPILVYLNLQKRQRGRVGTDGSGDGEAEAEVKA</sequence>
<feature type="transmembrane region" description="Helical" evidence="12">
    <location>
        <begin position="194"/>
        <end position="215"/>
    </location>
</feature>
<keyword evidence="6 12" id="KW-1133">Transmembrane helix</keyword>
<accession>A0A162LZH7</accession>
<keyword evidence="7 12" id="KW-0811">Translocation</keyword>
<feature type="transmembrane region" description="Helical" evidence="12">
    <location>
        <begin position="139"/>
        <end position="160"/>
    </location>
</feature>